<evidence type="ECO:0000313" key="1">
    <source>
        <dbReference type="EMBL" id="BAI61591.1"/>
    </source>
</evidence>
<dbReference type="KEGG" id="mpd:MCP_1519"/>
<dbReference type="eggNOG" id="arCOG10238">
    <property type="taxonomic scope" value="Archaea"/>
</dbReference>
<dbReference type="InParanoid" id="D1YYR9"/>
<dbReference type="Proteomes" id="UP000001882">
    <property type="component" value="Chromosome"/>
</dbReference>
<sequence length="296" mass="34360">MKKVIELRSKGLNDTEVVKELEKENMFFDPLTGDRGIGRRPTPEELKYLPNRLNRSIYQTPYSELNNNTINGYAGNMGILGHTTGTQTNVVFSTSQRYRQIEGWMKPGSLAVMRGGTYRHLITTHATEENYAGDWEEAGIVSWANEDGSTTNYMLFTYTNIGDSWAFHGTVSSTSDVKLRIEIGVYDFYYQGYPYRVYFNDNWFRTVYINRYNAIFDQSNEAWRSSEWDPYTVDTSHSIFHGSYLKTTDGTIIPWNNQIDDYSYWAPYFNCPMGSSWREDQPGPTWTFESWVNPNN</sequence>
<dbReference type="RefSeq" id="WP_012900270.1">
    <property type="nucleotide sequence ID" value="NC_013665.1"/>
</dbReference>
<evidence type="ECO:0000313" key="2">
    <source>
        <dbReference type="Proteomes" id="UP000001882"/>
    </source>
</evidence>
<dbReference type="EMBL" id="AP011532">
    <property type="protein sequence ID" value="BAI61591.1"/>
    <property type="molecule type" value="Genomic_DNA"/>
</dbReference>
<reference evidence="1 2" key="1">
    <citation type="journal article" date="2007" name="Appl. Environ. Microbiol.">
        <title>Isolation of key methanogens for global methane emission from rice paddy fields: a novel isolate affiliated with the clone cluster rice cluster I.</title>
        <authorList>
            <person name="Sakai S."/>
            <person name="Imachi H."/>
            <person name="Sekiguchi Y."/>
            <person name="Ohashi A."/>
            <person name="Harada H."/>
            <person name="Kamagata Y."/>
        </authorList>
    </citation>
    <scope>NUCLEOTIDE SEQUENCE [LARGE SCALE GENOMIC DNA]</scope>
    <source>
        <strain evidence="2">DSM 17711 / JCM 13418 / NBRC 101707 / SANAE</strain>
    </source>
</reference>
<accession>D1YYR9</accession>
<proteinExistence type="predicted"/>
<dbReference type="GeneID" id="38937797"/>
<reference evidence="1 2" key="2">
    <citation type="journal article" date="2008" name="Int. J. Syst. Evol. Microbiol.">
        <title>Methanocella paludicola gen. nov., sp. nov., a methane-producing archaeon, the first isolate of the lineage 'Rice Cluster I', and proposal of the new archaeal order Methanocellales ord. nov.</title>
        <authorList>
            <person name="Sakai S."/>
            <person name="Imachi H."/>
            <person name="Hanada S."/>
            <person name="Ohashi A."/>
            <person name="Harada H."/>
            <person name="Kamagata Y."/>
        </authorList>
    </citation>
    <scope>NUCLEOTIDE SEQUENCE [LARGE SCALE GENOMIC DNA]</scope>
    <source>
        <strain evidence="2">DSM 17711 / JCM 13418 / NBRC 101707 / SANAE</strain>
    </source>
</reference>
<dbReference type="AlphaFoldDB" id="D1YYR9"/>
<protein>
    <submittedName>
        <fullName evidence="1">Uncharacterized protein</fullName>
    </submittedName>
</protein>
<gene>
    <name evidence="1" type="ordered locus">MCP_1519</name>
</gene>
<organism evidence="1 2">
    <name type="scientific">Methanocella paludicola (strain DSM 17711 / JCM 13418 / NBRC 101707 / SANAE)</name>
    <dbReference type="NCBI Taxonomy" id="304371"/>
    <lineage>
        <taxon>Archaea</taxon>
        <taxon>Methanobacteriati</taxon>
        <taxon>Methanobacteriota</taxon>
        <taxon>Stenosarchaea group</taxon>
        <taxon>Methanomicrobia</taxon>
        <taxon>Methanocellales</taxon>
        <taxon>Methanocellaceae</taxon>
        <taxon>Methanocella</taxon>
    </lineage>
</organism>
<reference evidence="2" key="3">
    <citation type="journal article" date="2011" name="PLoS ONE">
        <title>Genome sequence of a mesophilic hydrogenotrophic methanogen Methanocella paludicola, the first cultivated representative of the order Methanocellales.</title>
        <authorList>
            <person name="Sakai S."/>
            <person name="Takaki Y."/>
            <person name="Shimamura S."/>
            <person name="Sekine M."/>
            <person name="Tajima T."/>
            <person name="Kosugi H."/>
            <person name="Ichikawa N."/>
            <person name="Tasumi E."/>
            <person name="Hiraki A.T."/>
            <person name="Shimizu A."/>
            <person name="Kato Y."/>
            <person name="Nishiko R."/>
            <person name="Mori K."/>
            <person name="Fujita N."/>
            <person name="Imachi H."/>
            <person name="Takai K."/>
        </authorList>
    </citation>
    <scope>NUCLEOTIDE SEQUENCE [LARGE SCALE GENOMIC DNA]</scope>
    <source>
        <strain evidence="2">DSM 17711 / JCM 13418 / NBRC 101707 / SANAE</strain>
    </source>
</reference>
<name>D1YYR9_METPS</name>
<keyword evidence="2" id="KW-1185">Reference proteome</keyword>